<comment type="caution">
    <text evidence="2">The sequence shown here is derived from an EMBL/GenBank/DDBJ whole genome shotgun (WGS) entry which is preliminary data.</text>
</comment>
<accession>A0AAN6VJV1</accession>
<protein>
    <recommendedName>
        <fullName evidence="4">AIG2-like protein</fullName>
    </recommendedName>
</protein>
<evidence type="ECO:0000313" key="3">
    <source>
        <dbReference type="Proteomes" id="UP001302745"/>
    </source>
</evidence>
<feature type="region of interest" description="Disordered" evidence="1">
    <location>
        <begin position="1"/>
        <end position="39"/>
    </location>
</feature>
<name>A0AAN6VJV1_9PEZI</name>
<evidence type="ECO:0000313" key="2">
    <source>
        <dbReference type="EMBL" id="KAK4152171.1"/>
    </source>
</evidence>
<feature type="compositionally biased region" description="Basic and acidic residues" evidence="1">
    <location>
        <begin position="1"/>
        <end position="14"/>
    </location>
</feature>
<reference evidence="2" key="1">
    <citation type="journal article" date="2023" name="Mol. Phylogenet. Evol.">
        <title>Genome-scale phylogeny and comparative genomics of the fungal order Sordariales.</title>
        <authorList>
            <person name="Hensen N."/>
            <person name="Bonometti L."/>
            <person name="Westerberg I."/>
            <person name="Brannstrom I.O."/>
            <person name="Guillou S."/>
            <person name="Cros-Aarteil S."/>
            <person name="Calhoun S."/>
            <person name="Haridas S."/>
            <person name="Kuo A."/>
            <person name="Mondo S."/>
            <person name="Pangilinan J."/>
            <person name="Riley R."/>
            <person name="LaButti K."/>
            <person name="Andreopoulos B."/>
            <person name="Lipzen A."/>
            <person name="Chen C."/>
            <person name="Yan M."/>
            <person name="Daum C."/>
            <person name="Ng V."/>
            <person name="Clum A."/>
            <person name="Steindorff A."/>
            <person name="Ohm R.A."/>
            <person name="Martin F."/>
            <person name="Silar P."/>
            <person name="Natvig D.O."/>
            <person name="Lalanne C."/>
            <person name="Gautier V."/>
            <person name="Ament-Velasquez S.L."/>
            <person name="Kruys A."/>
            <person name="Hutchinson M.I."/>
            <person name="Powell A.J."/>
            <person name="Barry K."/>
            <person name="Miller A.N."/>
            <person name="Grigoriev I.V."/>
            <person name="Debuchy R."/>
            <person name="Gladieux P."/>
            <person name="Hiltunen Thoren M."/>
            <person name="Johannesson H."/>
        </authorList>
    </citation>
    <scope>NUCLEOTIDE SEQUENCE</scope>
    <source>
        <strain evidence="2">CBS 538.74</strain>
    </source>
</reference>
<evidence type="ECO:0008006" key="4">
    <source>
        <dbReference type="Google" id="ProtNLM"/>
    </source>
</evidence>
<dbReference type="Gene3D" id="3.10.490.10">
    <property type="entry name" value="Gamma-glutamyl cyclotransferase-like"/>
    <property type="match status" value="1"/>
</dbReference>
<organism evidence="2 3">
    <name type="scientific">Chaetomidium leptoderma</name>
    <dbReference type="NCBI Taxonomy" id="669021"/>
    <lineage>
        <taxon>Eukaryota</taxon>
        <taxon>Fungi</taxon>
        <taxon>Dikarya</taxon>
        <taxon>Ascomycota</taxon>
        <taxon>Pezizomycotina</taxon>
        <taxon>Sordariomycetes</taxon>
        <taxon>Sordariomycetidae</taxon>
        <taxon>Sordariales</taxon>
        <taxon>Chaetomiaceae</taxon>
        <taxon>Chaetomidium</taxon>
    </lineage>
</organism>
<gene>
    <name evidence="2" type="ORF">C8A00DRAFT_35139</name>
</gene>
<proteinExistence type="predicted"/>
<dbReference type="AlphaFoldDB" id="A0AAN6VJV1"/>
<sequence length="170" mass="18415">MDPQHPEKYSHPDDAPQPPTMATQSGAATDEPITKESPPNGTFAFFFYGTLQDPDVLRAAAGLSSPVLGLQDAWIEGRIRGKLWQPGSEGEVGVEHCLRLQAYETHAYEPSDCVVHVGGGGDDEEEVKALVFTWAGDKGSGELSDGVFDLGVWQEKYKAVMFGFGAETRE</sequence>
<dbReference type="Proteomes" id="UP001302745">
    <property type="component" value="Unassembled WGS sequence"/>
</dbReference>
<dbReference type="EMBL" id="MU856984">
    <property type="protein sequence ID" value="KAK4152171.1"/>
    <property type="molecule type" value="Genomic_DNA"/>
</dbReference>
<evidence type="ECO:0000256" key="1">
    <source>
        <dbReference type="SAM" id="MobiDB-lite"/>
    </source>
</evidence>
<reference evidence="2" key="2">
    <citation type="submission" date="2023-05" db="EMBL/GenBank/DDBJ databases">
        <authorList>
            <consortium name="Lawrence Berkeley National Laboratory"/>
            <person name="Steindorff A."/>
            <person name="Hensen N."/>
            <person name="Bonometti L."/>
            <person name="Westerberg I."/>
            <person name="Brannstrom I.O."/>
            <person name="Guillou S."/>
            <person name="Cros-Aarteil S."/>
            <person name="Calhoun S."/>
            <person name="Haridas S."/>
            <person name="Kuo A."/>
            <person name="Mondo S."/>
            <person name="Pangilinan J."/>
            <person name="Riley R."/>
            <person name="Labutti K."/>
            <person name="Andreopoulos B."/>
            <person name="Lipzen A."/>
            <person name="Chen C."/>
            <person name="Yanf M."/>
            <person name="Daum C."/>
            <person name="Ng V."/>
            <person name="Clum A."/>
            <person name="Ohm R."/>
            <person name="Martin F."/>
            <person name="Silar P."/>
            <person name="Natvig D."/>
            <person name="Lalanne C."/>
            <person name="Gautier V."/>
            <person name="Ament-Velasquez S.L."/>
            <person name="Kruys A."/>
            <person name="Hutchinson M.I."/>
            <person name="Powell A.J."/>
            <person name="Barry K."/>
            <person name="Miller A.N."/>
            <person name="Grigoriev I.V."/>
            <person name="Debuchy R."/>
            <person name="Gladieux P."/>
            <person name="Thoren M.H."/>
            <person name="Johannesson H."/>
        </authorList>
    </citation>
    <scope>NUCLEOTIDE SEQUENCE</scope>
    <source>
        <strain evidence="2">CBS 538.74</strain>
    </source>
</reference>
<keyword evidence="3" id="KW-1185">Reference proteome</keyword>